<evidence type="ECO:0000313" key="2">
    <source>
        <dbReference type="EMBL" id="BDI07194.1"/>
    </source>
</evidence>
<dbReference type="Proteomes" id="UP001057498">
    <property type="component" value="Chromosome"/>
</dbReference>
<dbReference type="EMBL" id="AP025730">
    <property type="protein sequence ID" value="BDI07194.1"/>
    <property type="molecule type" value="Genomic_DNA"/>
</dbReference>
<dbReference type="SUPFAM" id="SSF53474">
    <property type="entry name" value="alpha/beta-Hydrolases"/>
    <property type="match status" value="1"/>
</dbReference>
<protein>
    <submittedName>
        <fullName evidence="2">Alpha/beta hydrolase</fullName>
    </submittedName>
</protein>
<dbReference type="InterPro" id="IPR029058">
    <property type="entry name" value="AB_hydrolase_fold"/>
</dbReference>
<dbReference type="RefSeq" id="WP_251970408.1">
    <property type="nucleotide sequence ID" value="NZ_AP025730.1"/>
</dbReference>
<gene>
    <name evidence="2" type="ORF">CATMQ487_41640</name>
</gene>
<keyword evidence="2" id="KW-0378">Hydrolase</keyword>
<feature type="domain" description="AB hydrolase-1" evidence="1">
    <location>
        <begin position="6"/>
        <end position="262"/>
    </location>
</feature>
<sequence>MSQPTLVFSHANGFPAGTYRLLFEQWRAAGWRVEAVEKFGHDPRWPVSSNWPKLREQLIHFIEGLQAGGPVGPVVLVGHSLGGFLSLLAASHRPELVRAIVLLDSPLITGWRAQGLRFAKANPLLMRRFSPGRVAERRRQHWPSLEACRAHYAAKAVFAAWDPRVLDDYVAAGTEPDLGDPQGGVRLAFDRTTESHIYDTLPHHLGEVLRLHPLRCPVGFIGGNHSRELRAVGVEATRRLTHGRIRILQGGHLFPMERPEVAAGEVLSLIAELTG</sequence>
<dbReference type="Gene3D" id="3.40.50.1820">
    <property type="entry name" value="alpha/beta hydrolase"/>
    <property type="match status" value="1"/>
</dbReference>
<reference evidence="2" key="1">
    <citation type="submission" date="2022-04" db="EMBL/GenBank/DDBJ databases">
        <title>Whole genome sequence of Sphaerotilus sp. FB-5.</title>
        <authorList>
            <person name="Takeda M."/>
            <person name="Narihara S."/>
            <person name="Akimoto M."/>
            <person name="Akimoto R."/>
            <person name="Nishiyashiki S."/>
            <person name="Murakami T."/>
        </authorList>
    </citation>
    <scope>NUCLEOTIDE SEQUENCE</scope>
    <source>
        <strain evidence="2">FB-5</strain>
    </source>
</reference>
<dbReference type="InterPro" id="IPR000073">
    <property type="entry name" value="AB_hydrolase_1"/>
</dbReference>
<keyword evidence="3" id="KW-1185">Reference proteome</keyword>
<evidence type="ECO:0000259" key="1">
    <source>
        <dbReference type="Pfam" id="PF12697"/>
    </source>
</evidence>
<dbReference type="PANTHER" id="PTHR43689">
    <property type="entry name" value="HYDROLASE"/>
    <property type="match status" value="1"/>
</dbReference>
<accession>A0ABM7YRI0</accession>
<dbReference type="Pfam" id="PF12697">
    <property type="entry name" value="Abhydrolase_6"/>
    <property type="match status" value="1"/>
</dbReference>
<dbReference type="GO" id="GO:0016787">
    <property type="term" value="F:hydrolase activity"/>
    <property type="evidence" value="ECO:0007669"/>
    <property type="project" value="UniProtKB-KW"/>
</dbReference>
<dbReference type="PANTHER" id="PTHR43689:SF8">
    <property type="entry name" value="ALPHA_BETA-HYDROLASES SUPERFAMILY PROTEIN"/>
    <property type="match status" value="1"/>
</dbReference>
<evidence type="ECO:0000313" key="3">
    <source>
        <dbReference type="Proteomes" id="UP001057498"/>
    </source>
</evidence>
<name>A0ABM7YRI0_9BURK</name>
<organism evidence="2 3">
    <name type="scientific">Sphaerotilus microaerophilus</name>
    <dbReference type="NCBI Taxonomy" id="2914710"/>
    <lineage>
        <taxon>Bacteria</taxon>
        <taxon>Pseudomonadati</taxon>
        <taxon>Pseudomonadota</taxon>
        <taxon>Betaproteobacteria</taxon>
        <taxon>Burkholderiales</taxon>
        <taxon>Sphaerotilaceae</taxon>
        <taxon>Sphaerotilus</taxon>
    </lineage>
</organism>
<proteinExistence type="predicted"/>